<evidence type="ECO:0000313" key="2">
    <source>
        <dbReference type="Proteomes" id="UP000008458"/>
    </source>
</evidence>
<evidence type="ECO:0008006" key="3">
    <source>
        <dbReference type="Google" id="ProtNLM"/>
    </source>
</evidence>
<gene>
    <name evidence="1" type="ordered locus">Ahos_0384</name>
</gene>
<dbReference type="Proteomes" id="UP000008458">
    <property type="component" value="Chromosome"/>
</dbReference>
<dbReference type="GeneID" id="10599824"/>
<organism evidence="1 2">
    <name type="scientific">Acidianus hospitalis (strain W1)</name>
    <dbReference type="NCBI Taxonomy" id="933801"/>
    <lineage>
        <taxon>Archaea</taxon>
        <taxon>Thermoproteota</taxon>
        <taxon>Thermoprotei</taxon>
        <taxon>Sulfolobales</taxon>
        <taxon>Sulfolobaceae</taxon>
        <taxon>Acidianus</taxon>
    </lineage>
</organism>
<dbReference type="EMBL" id="CP002535">
    <property type="protein sequence ID" value="AEE93273.1"/>
    <property type="molecule type" value="Genomic_DNA"/>
</dbReference>
<dbReference type="HOGENOM" id="CLU_066382_0_0_2"/>
<dbReference type="OrthoDB" id="42020at2157"/>
<protein>
    <recommendedName>
        <fullName evidence="3">AsnC family protein</fullName>
    </recommendedName>
</protein>
<dbReference type="eggNOG" id="arCOG01580">
    <property type="taxonomic scope" value="Archaea"/>
</dbReference>
<accession>F4B5Q8</accession>
<dbReference type="KEGG" id="aho:Ahos_0384"/>
<sequence>MLIEKEYLKLSEILYYLQRFGDLNPKIISAISKIRDAEKLIQWLRENYHYRLYPFPRYEDLGLKKYYVTIYSNYYRISLLDLYDTFDGITTFIFRDVNNPLVINAAIYFTSTSFDKVLDYLQDEGIIFHYDIHKVDEEKFYPIDYSIFNFNKGVFEGLLSSPRKPFELPDLTEGFSPDDLDVKILGKKQERADISLKDLSSLLGVSFKDVLYHTQAHVIGKGLIKFYSVYLYKPDFRLEVSFKEEEVLEELSKIPSMYYVYKLDDKSYVANIRDSSSTLLSYLKFISSLKEKDTIETYLHPYDQQYMITASIPYEHFEKGRWNFNTEVMMLRAEKLVKKIEKEEENKKEEND</sequence>
<reference key="2">
    <citation type="journal article" date="2011" name="Extremophiles">
        <title>Genomic analyses of Acidianus hospitalis W1 a host for studying crenarchaeal virus and plasmid life cycles.</title>
        <authorList>
            <person name="You X.Y."/>
            <person name="Liu C."/>
            <person name="Wang S.Y."/>
            <person name="Jiang C.Y."/>
            <person name="Shah S.A."/>
            <person name="Prangishvili D."/>
            <person name="Liu S.J."/>
            <person name="Garrett R.A."/>
        </authorList>
    </citation>
    <scope>NUCLEOTIDE SEQUENCE</scope>
    <source>
        <strain>W1</strain>
    </source>
</reference>
<evidence type="ECO:0000313" key="1">
    <source>
        <dbReference type="EMBL" id="AEE93273.1"/>
    </source>
</evidence>
<reference evidence="1 2" key="1">
    <citation type="journal article" date="2011" name="Extremophiles">
        <title>Genomic analysis of Acidianus hospitalis W1 a host for studying crenarchaeal virus and plasmid life cycles.</title>
        <authorList>
            <person name="You X.Y."/>
            <person name="Liu C."/>
            <person name="Wang S.Y."/>
            <person name="Jiang C.Y."/>
            <person name="Shah S.A."/>
            <person name="Prangishvili D."/>
            <person name="She Q."/>
            <person name="Liu S.J."/>
            <person name="Garrett R.A."/>
        </authorList>
    </citation>
    <scope>NUCLEOTIDE SEQUENCE [LARGE SCALE GENOMIC DNA]</scope>
    <source>
        <strain evidence="1 2">W1</strain>
    </source>
</reference>
<keyword evidence="2" id="KW-1185">Reference proteome</keyword>
<name>F4B5Q8_ACIHW</name>
<dbReference type="AlphaFoldDB" id="F4B5Q8"/>
<dbReference type="RefSeq" id="WP_013775189.1">
    <property type="nucleotide sequence ID" value="NC_015518.1"/>
</dbReference>
<proteinExistence type="predicted"/>